<protein>
    <submittedName>
        <fullName evidence="1">Uncharacterized protein</fullName>
    </submittedName>
</protein>
<dbReference type="GO" id="GO:0045490">
    <property type="term" value="P:pectin catabolic process"/>
    <property type="evidence" value="ECO:0007669"/>
    <property type="project" value="UniProtKB-UniPathway"/>
</dbReference>
<dbReference type="UniPathway" id="UPA00545">
    <property type="reaction ID" value="UER00823"/>
</dbReference>
<accession>A0A7J8PE43</accession>
<gene>
    <name evidence="1" type="ORF">Gorai_000412</name>
</gene>
<reference evidence="1 2" key="1">
    <citation type="journal article" date="2019" name="Genome Biol. Evol.">
        <title>Insights into the evolution of the New World diploid cottons (Gossypium, subgenus Houzingenia) based on genome sequencing.</title>
        <authorList>
            <person name="Grover C.E."/>
            <person name="Arick M.A. 2nd"/>
            <person name="Thrash A."/>
            <person name="Conover J.L."/>
            <person name="Sanders W.S."/>
            <person name="Peterson D.G."/>
            <person name="Frelichowski J.E."/>
            <person name="Scheffler J.A."/>
            <person name="Scheffler B.E."/>
            <person name="Wendel J.F."/>
        </authorList>
    </citation>
    <scope>NUCLEOTIDE SEQUENCE [LARGE SCALE GENOMIC DNA]</scope>
    <source>
        <strain evidence="1">8</strain>
        <tissue evidence="1">Leaf</tissue>
    </source>
</reference>
<sequence>MFGDSPTIIQNSLLIVWRPMDNQFNTIIAQGKEFIDENTDIFTLGDFIRPKGWMHFEGLGKVNFEETLYYVEYNNHGLGAKL</sequence>
<dbReference type="InterPro" id="IPR011050">
    <property type="entry name" value="Pectin_lyase_fold/virulence"/>
</dbReference>
<dbReference type="AlphaFoldDB" id="A0A7J8PE43"/>
<dbReference type="PANTHER" id="PTHR31707">
    <property type="entry name" value="PECTINESTERASE"/>
    <property type="match status" value="1"/>
</dbReference>
<proteinExistence type="predicted"/>
<feature type="non-terminal residue" evidence="1">
    <location>
        <position position="1"/>
    </location>
</feature>
<name>A0A7J8PE43_GOSRA</name>
<evidence type="ECO:0000313" key="2">
    <source>
        <dbReference type="Proteomes" id="UP000593578"/>
    </source>
</evidence>
<comment type="caution">
    <text evidence="1">The sequence shown here is derived from an EMBL/GenBank/DDBJ whole genome shotgun (WGS) entry which is preliminary data.</text>
</comment>
<dbReference type="EMBL" id="JABEZZ010000006">
    <property type="protein sequence ID" value="MBA0587280.1"/>
    <property type="molecule type" value="Genomic_DNA"/>
</dbReference>
<dbReference type="Proteomes" id="UP000593578">
    <property type="component" value="Unassembled WGS sequence"/>
</dbReference>
<dbReference type="SUPFAM" id="SSF51126">
    <property type="entry name" value="Pectin lyase-like"/>
    <property type="match status" value="1"/>
</dbReference>
<evidence type="ECO:0000313" key="1">
    <source>
        <dbReference type="EMBL" id="MBA0587280.1"/>
    </source>
</evidence>
<organism evidence="1 2">
    <name type="scientific">Gossypium raimondii</name>
    <name type="common">Peruvian cotton</name>
    <name type="synonym">Gossypium klotzschianum subsp. raimondii</name>
    <dbReference type="NCBI Taxonomy" id="29730"/>
    <lineage>
        <taxon>Eukaryota</taxon>
        <taxon>Viridiplantae</taxon>
        <taxon>Streptophyta</taxon>
        <taxon>Embryophyta</taxon>
        <taxon>Tracheophyta</taxon>
        <taxon>Spermatophyta</taxon>
        <taxon>Magnoliopsida</taxon>
        <taxon>eudicotyledons</taxon>
        <taxon>Gunneridae</taxon>
        <taxon>Pentapetalae</taxon>
        <taxon>rosids</taxon>
        <taxon>malvids</taxon>
        <taxon>Malvales</taxon>
        <taxon>Malvaceae</taxon>
        <taxon>Malvoideae</taxon>
        <taxon>Gossypium</taxon>
    </lineage>
</organism>